<evidence type="ECO:0000313" key="2">
    <source>
        <dbReference type="EnsemblProtists" id="PYU1_T011102"/>
    </source>
</evidence>
<reference evidence="2" key="3">
    <citation type="submission" date="2015-02" db="UniProtKB">
        <authorList>
            <consortium name="EnsemblProtists"/>
        </authorList>
    </citation>
    <scope>IDENTIFICATION</scope>
    <source>
        <strain evidence="2">DAOM BR144</strain>
    </source>
</reference>
<evidence type="ECO:0000256" key="1">
    <source>
        <dbReference type="SAM" id="Phobius"/>
    </source>
</evidence>
<feature type="transmembrane region" description="Helical" evidence="1">
    <location>
        <begin position="12"/>
        <end position="31"/>
    </location>
</feature>
<dbReference type="PANTHER" id="PTHR28165">
    <property type="entry name" value="NON-CLASSICAL EXPORT PROTEIN 2-RELATED"/>
    <property type="match status" value="1"/>
</dbReference>
<dbReference type="VEuPathDB" id="FungiDB:PYU1_G011076"/>
<evidence type="ECO:0000313" key="3">
    <source>
        <dbReference type="Proteomes" id="UP000019132"/>
    </source>
</evidence>
<protein>
    <recommendedName>
        <fullName evidence="4">MARVEL domain-containing protein</fullName>
    </recommendedName>
</protein>
<keyword evidence="1" id="KW-0812">Transmembrane</keyword>
<dbReference type="HOGENOM" id="CLU_065915_0_0_1"/>
<dbReference type="InParanoid" id="K3X1K3"/>
<feature type="transmembrane region" description="Helical" evidence="1">
    <location>
        <begin position="81"/>
        <end position="100"/>
    </location>
</feature>
<dbReference type="EnsemblProtists" id="PYU1_T011102">
    <property type="protein sequence ID" value="PYU1_T011102"/>
    <property type="gene ID" value="PYU1_G011078"/>
</dbReference>
<keyword evidence="1" id="KW-0472">Membrane</keyword>
<evidence type="ECO:0008006" key="4">
    <source>
        <dbReference type="Google" id="ProtNLM"/>
    </source>
</evidence>
<dbReference type="AlphaFoldDB" id="K3X1K3"/>
<dbReference type="eggNOG" id="ENOG502SHSW">
    <property type="taxonomic scope" value="Eukaryota"/>
</dbReference>
<reference evidence="3" key="1">
    <citation type="journal article" date="2010" name="Genome Biol.">
        <title>Genome sequence of the necrotrophic plant pathogen Pythium ultimum reveals original pathogenicity mechanisms and effector repertoire.</title>
        <authorList>
            <person name="Levesque C.A."/>
            <person name="Brouwer H."/>
            <person name="Cano L."/>
            <person name="Hamilton J.P."/>
            <person name="Holt C."/>
            <person name="Huitema E."/>
            <person name="Raffaele S."/>
            <person name="Robideau G.P."/>
            <person name="Thines M."/>
            <person name="Win J."/>
            <person name="Zerillo M.M."/>
            <person name="Beakes G.W."/>
            <person name="Boore J.L."/>
            <person name="Busam D."/>
            <person name="Dumas B."/>
            <person name="Ferriera S."/>
            <person name="Fuerstenberg S.I."/>
            <person name="Gachon C.M."/>
            <person name="Gaulin E."/>
            <person name="Govers F."/>
            <person name="Grenville-Briggs L."/>
            <person name="Horner N."/>
            <person name="Hostetler J."/>
            <person name="Jiang R.H."/>
            <person name="Johnson J."/>
            <person name="Krajaejun T."/>
            <person name="Lin H."/>
            <person name="Meijer H.J."/>
            <person name="Moore B."/>
            <person name="Morris P."/>
            <person name="Phuntmart V."/>
            <person name="Puiu D."/>
            <person name="Shetty J."/>
            <person name="Stajich J.E."/>
            <person name="Tripathy S."/>
            <person name="Wawra S."/>
            <person name="van West P."/>
            <person name="Whitty B.R."/>
            <person name="Coutinho P.M."/>
            <person name="Henrissat B."/>
            <person name="Martin F."/>
            <person name="Thomas P.D."/>
            <person name="Tyler B.M."/>
            <person name="De Vries R.P."/>
            <person name="Kamoun S."/>
            <person name="Yandell M."/>
            <person name="Tisserat N."/>
            <person name="Buell C.R."/>
        </authorList>
    </citation>
    <scope>NUCLEOTIDE SEQUENCE</scope>
    <source>
        <strain evidence="3">DAOM:BR144</strain>
    </source>
</reference>
<feature type="transmembrane region" description="Helical" evidence="1">
    <location>
        <begin position="131"/>
        <end position="155"/>
    </location>
</feature>
<dbReference type="PANTHER" id="PTHR28165:SF1">
    <property type="entry name" value="NON-CLASSICAL EXPORT PROTEIN 2-RELATED"/>
    <property type="match status" value="1"/>
</dbReference>
<feature type="transmembrane region" description="Helical" evidence="1">
    <location>
        <begin position="227"/>
        <end position="247"/>
    </location>
</feature>
<dbReference type="VEuPathDB" id="FungiDB:PYU1_G011078"/>
<proteinExistence type="predicted"/>
<keyword evidence="1" id="KW-1133">Transmembrane helix</keyword>
<feature type="transmembrane region" description="Helical" evidence="1">
    <location>
        <begin position="307"/>
        <end position="330"/>
    </location>
</feature>
<dbReference type="InterPro" id="IPR052649">
    <property type="entry name" value="NCE102-like"/>
</dbReference>
<sequence length="360" mass="38085">MAGITPIQTCVRTVQAVCALIALITTAGGYLELSNGQLSSAAAIYAEIANYSAMLCGLFYAVGLGVFKNHVRTPTVVHQRLVDGLLVVALVIGGIVHLTSEAVRDCTSINSMFIGIHGKGLFSCGRMSSGIALTFVSAGLFLITLAWSFFGGAVFTATLTNEEPSGVAGSPGLKAGLIEEQSSVSAKRVHSLHMARRSGRMLQLVCSVAALATTVAGYKHYYTGQYVSVSATATILITYTGMLNAFWHVTAVQMLQVCRVPKVSVERVIDGVIALALVIAGISFATSSRVKNCDDLNKTFEEHHDSVLFRCGVMDTGVVFAFAAVAMYLITFALSFVMGWSADEEQSAAAEKNTVQESLA</sequence>
<dbReference type="EnsemblProtists" id="PYU1_T011100">
    <property type="protein sequence ID" value="PYU1_T011100"/>
    <property type="gene ID" value="PYU1_G011076"/>
</dbReference>
<keyword evidence="3" id="KW-1185">Reference proteome</keyword>
<feature type="transmembrane region" description="Helical" evidence="1">
    <location>
        <begin position="268"/>
        <end position="287"/>
    </location>
</feature>
<dbReference type="OMA" id="NIACYSA"/>
<organism evidence="2 3">
    <name type="scientific">Globisporangium ultimum (strain ATCC 200006 / CBS 805.95 / DAOM BR144)</name>
    <name type="common">Pythium ultimum</name>
    <dbReference type="NCBI Taxonomy" id="431595"/>
    <lineage>
        <taxon>Eukaryota</taxon>
        <taxon>Sar</taxon>
        <taxon>Stramenopiles</taxon>
        <taxon>Oomycota</taxon>
        <taxon>Peronosporomycetes</taxon>
        <taxon>Pythiales</taxon>
        <taxon>Pythiaceae</taxon>
        <taxon>Globisporangium</taxon>
    </lineage>
</organism>
<feature type="transmembrane region" description="Helical" evidence="1">
    <location>
        <begin position="51"/>
        <end position="69"/>
    </location>
</feature>
<name>K3X1K3_GLOUD</name>
<accession>K3X1K3</accession>
<dbReference type="EMBL" id="GL376606">
    <property type="status" value="NOT_ANNOTATED_CDS"/>
    <property type="molecule type" value="Genomic_DNA"/>
</dbReference>
<reference evidence="3" key="2">
    <citation type="submission" date="2010-04" db="EMBL/GenBank/DDBJ databases">
        <authorList>
            <person name="Buell R."/>
            <person name="Hamilton J."/>
            <person name="Hostetler J."/>
        </authorList>
    </citation>
    <scope>NUCLEOTIDE SEQUENCE [LARGE SCALE GENOMIC DNA]</scope>
    <source>
        <strain evidence="3">DAOM:BR144</strain>
    </source>
</reference>
<dbReference type="Proteomes" id="UP000019132">
    <property type="component" value="Unassembled WGS sequence"/>
</dbReference>